<protein>
    <submittedName>
        <fullName evidence="3">Uncharacterized protein</fullName>
    </submittedName>
</protein>
<dbReference type="InterPro" id="IPR001806">
    <property type="entry name" value="Small_GTPase"/>
</dbReference>
<dbReference type="SUPFAM" id="SSF52540">
    <property type="entry name" value="P-loop containing nucleoside triphosphate hydrolases"/>
    <property type="match status" value="1"/>
</dbReference>
<keyword evidence="2" id="KW-0342">GTP-binding</keyword>
<dbReference type="CDD" id="cd00154">
    <property type="entry name" value="Rab"/>
    <property type="match status" value="1"/>
</dbReference>
<dbReference type="Pfam" id="PF00071">
    <property type="entry name" value="Ras"/>
    <property type="match status" value="1"/>
</dbReference>
<evidence type="ECO:0000313" key="3">
    <source>
        <dbReference type="EMBL" id="CAK9071903.1"/>
    </source>
</evidence>
<name>A0ABP0P8F7_9DINO</name>
<dbReference type="Gene3D" id="3.40.50.300">
    <property type="entry name" value="P-loop containing nucleotide triphosphate hydrolases"/>
    <property type="match status" value="1"/>
</dbReference>
<evidence type="ECO:0000256" key="1">
    <source>
        <dbReference type="ARBA" id="ARBA00022741"/>
    </source>
</evidence>
<keyword evidence="1" id="KW-0547">Nucleotide-binding</keyword>
<dbReference type="PANTHER" id="PTHR47977">
    <property type="entry name" value="RAS-RELATED PROTEIN RAB"/>
    <property type="match status" value="1"/>
</dbReference>
<dbReference type="Gene3D" id="1.25.40.10">
    <property type="entry name" value="Tetratricopeptide repeat domain"/>
    <property type="match status" value="1"/>
</dbReference>
<dbReference type="InterPro" id="IPR050227">
    <property type="entry name" value="Rab"/>
</dbReference>
<dbReference type="InterPro" id="IPR011990">
    <property type="entry name" value="TPR-like_helical_dom_sf"/>
</dbReference>
<dbReference type="SMART" id="SM00175">
    <property type="entry name" value="RAB"/>
    <property type="match status" value="1"/>
</dbReference>
<evidence type="ECO:0000313" key="4">
    <source>
        <dbReference type="Proteomes" id="UP001642484"/>
    </source>
</evidence>
<dbReference type="PROSITE" id="PS51421">
    <property type="entry name" value="RAS"/>
    <property type="match status" value="1"/>
</dbReference>
<dbReference type="InterPro" id="IPR027417">
    <property type="entry name" value="P-loop_NTPase"/>
</dbReference>
<organism evidence="3 4">
    <name type="scientific">Durusdinium trenchii</name>
    <dbReference type="NCBI Taxonomy" id="1381693"/>
    <lineage>
        <taxon>Eukaryota</taxon>
        <taxon>Sar</taxon>
        <taxon>Alveolata</taxon>
        <taxon>Dinophyceae</taxon>
        <taxon>Suessiales</taxon>
        <taxon>Symbiodiniaceae</taxon>
        <taxon>Durusdinium</taxon>
    </lineage>
</organism>
<keyword evidence="4" id="KW-1185">Reference proteome</keyword>
<dbReference type="Proteomes" id="UP001642484">
    <property type="component" value="Unassembled WGS sequence"/>
</dbReference>
<reference evidence="3 4" key="1">
    <citation type="submission" date="2024-02" db="EMBL/GenBank/DDBJ databases">
        <authorList>
            <person name="Chen Y."/>
            <person name="Shah S."/>
            <person name="Dougan E. K."/>
            <person name="Thang M."/>
            <person name="Chan C."/>
        </authorList>
    </citation>
    <scope>NUCLEOTIDE SEQUENCE [LARGE SCALE GENOMIC DNA]</scope>
</reference>
<dbReference type="PROSITE" id="PS51419">
    <property type="entry name" value="RAB"/>
    <property type="match status" value="1"/>
</dbReference>
<sequence>MELSRCWWLTTKVFGLQQLQWLQKFPGACDEYTGSAALNSCGQQSWSSAMQILEMIQEWRARLDLVSCSAAINACAKSAQWLRSTLLWQDMEETNEFCFSATVKAYEKEGWQDAMTMVADSRRHTRDTSGRFHIMVEAQSGRDVRLPMVFSVQTHEGYTSGQKDIDVLVLQPSGEAIFDSRLPKKTTVWELQKRISLQESISCPNKLTLLLGSQVLQPSLKLQELQLDGPLCLVRKAHRSFQSFVPSQEEFHGMKLQKCIILGEAFSGKTQFLRALAGDTFNEDPPTSCGLDFRVLHVASQGDPVDRKVKIKIWSARQMERLPDAFKTTFFDDAEGYFAVFSLANRKTFSKIRELVSHFRKAVPSLQAQRCALLIGTHEDVNRNRRQVSEEEAIRLATELDCAYQEVSSKTRNGIDEALRTWLDLYYDTYEEVGYPILPNEADHGPAA</sequence>
<dbReference type="EMBL" id="CAXAMN010022684">
    <property type="protein sequence ID" value="CAK9071903.1"/>
    <property type="molecule type" value="Genomic_DNA"/>
</dbReference>
<evidence type="ECO:0000256" key="2">
    <source>
        <dbReference type="ARBA" id="ARBA00023134"/>
    </source>
</evidence>
<gene>
    <name evidence="3" type="ORF">CCMP2556_LOCUS35349</name>
</gene>
<accession>A0ABP0P8F7</accession>
<proteinExistence type="predicted"/>
<comment type="caution">
    <text evidence="3">The sequence shown here is derived from an EMBL/GenBank/DDBJ whole genome shotgun (WGS) entry which is preliminary data.</text>
</comment>
<dbReference type="SMART" id="SM00173">
    <property type="entry name" value="RAS"/>
    <property type="match status" value="1"/>
</dbReference>